<dbReference type="PANTHER" id="PTHR24009">
    <property type="entry name" value="RNA-BINDING (RRM/RBD/RNP MOTIFS)"/>
    <property type="match status" value="1"/>
</dbReference>
<dbReference type="SMART" id="SM00360">
    <property type="entry name" value="RRM"/>
    <property type="match status" value="1"/>
</dbReference>
<dbReference type="InterPro" id="IPR035979">
    <property type="entry name" value="RBD_domain_sf"/>
</dbReference>
<keyword evidence="9" id="KW-1185">Reference proteome</keyword>
<dbReference type="InterPro" id="IPR034365">
    <property type="entry name" value="AtC3H46-like_RRM"/>
</dbReference>
<reference evidence="9" key="1">
    <citation type="journal article" date="2014" name="Nat. Commun.">
        <title>The emerging biofuel crop Camelina sativa retains a highly undifferentiated hexaploid genome structure.</title>
        <authorList>
            <person name="Kagale S."/>
            <person name="Koh C."/>
            <person name="Nixon J."/>
            <person name="Bollina V."/>
            <person name="Clarke W.E."/>
            <person name="Tuteja R."/>
            <person name="Spillane C."/>
            <person name="Robinson S.J."/>
            <person name="Links M.G."/>
            <person name="Clarke C."/>
            <person name="Higgins E.E."/>
            <person name="Huebert T."/>
            <person name="Sharpe A.G."/>
            <person name="Parkin I.A."/>
        </authorList>
    </citation>
    <scope>NUCLEOTIDE SEQUENCE [LARGE SCALE GENOMIC DNA]</scope>
    <source>
        <strain evidence="9">cv. DH55</strain>
    </source>
</reference>
<evidence type="ECO:0000259" key="8">
    <source>
        <dbReference type="PROSITE" id="PS50102"/>
    </source>
</evidence>
<feature type="region of interest" description="Disordered" evidence="7">
    <location>
        <begin position="1"/>
        <end position="34"/>
    </location>
</feature>
<feature type="domain" description="RRM" evidence="8">
    <location>
        <begin position="152"/>
        <end position="225"/>
    </location>
</feature>
<evidence type="ECO:0000256" key="6">
    <source>
        <dbReference type="PROSITE-ProRule" id="PRU00176"/>
    </source>
</evidence>
<evidence type="ECO:0000256" key="7">
    <source>
        <dbReference type="SAM" id="MobiDB-lite"/>
    </source>
</evidence>
<dbReference type="PANTHER" id="PTHR24009:SF20">
    <property type="entry name" value="RNA-BINDING (RRM_RBD_RNP MOTIFS) FAMILY PROTEIN"/>
    <property type="match status" value="1"/>
</dbReference>
<evidence type="ECO:0000313" key="10">
    <source>
        <dbReference type="RefSeq" id="XP_010461984.1"/>
    </source>
</evidence>
<dbReference type="InterPro" id="IPR012677">
    <property type="entry name" value="Nucleotide-bd_a/b_plait_sf"/>
</dbReference>
<dbReference type="PROSITE" id="PS50102">
    <property type="entry name" value="RRM"/>
    <property type="match status" value="1"/>
</dbReference>
<protein>
    <submittedName>
        <fullName evidence="10">Uncharacterized protein LOC104742666 isoform X1</fullName>
    </submittedName>
</protein>
<keyword evidence="3" id="KW-0862">Zinc</keyword>
<dbReference type="Gene3D" id="3.30.70.330">
    <property type="match status" value="1"/>
</dbReference>
<gene>
    <name evidence="10" type="primary">LOC104742666</name>
</gene>
<dbReference type="Pfam" id="PF00076">
    <property type="entry name" value="RRM_1"/>
    <property type="match status" value="1"/>
</dbReference>
<name>A0ABM0VW87_CAMSA</name>
<keyword evidence="1" id="KW-0479">Metal-binding</keyword>
<dbReference type="CDD" id="cd12458">
    <property type="entry name" value="RRM_AtC3H46_like"/>
    <property type="match status" value="1"/>
</dbReference>
<reference evidence="10" key="2">
    <citation type="submission" date="2025-08" db="UniProtKB">
        <authorList>
            <consortium name="RefSeq"/>
        </authorList>
    </citation>
    <scope>IDENTIFICATION</scope>
    <source>
        <tissue evidence="10">Leaf</tissue>
    </source>
</reference>
<evidence type="ECO:0000313" key="9">
    <source>
        <dbReference type="Proteomes" id="UP000694864"/>
    </source>
</evidence>
<evidence type="ECO:0000256" key="3">
    <source>
        <dbReference type="ARBA" id="ARBA00022833"/>
    </source>
</evidence>
<keyword evidence="4 6" id="KW-0694">RNA-binding</keyword>
<feature type="region of interest" description="Disordered" evidence="7">
    <location>
        <begin position="83"/>
        <end position="105"/>
    </location>
</feature>
<dbReference type="GeneID" id="104742666"/>
<evidence type="ECO:0000256" key="4">
    <source>
        <dbReference type="ARBA" id="ARBA00022884"/>
    </source>
</evidence>
<sequence length="225" mass="24519">MIPAQSVGDFGSQMSNRQGSGQFGGEGGFRLPNEQQRMIAAKSVADFGYPMSNRQGSGQFRAEGGFRLPSEQQMIAAKSVADFGSPMSNRQGSGQFRGEGGLRSPSEQQRMIADQFMGAFGSPVSDRQGSGQFGQGYCSSPGSHEREDLVSKKIFVTFRPKSSFTNEDVSTYFSKFGEVKCVDLPKHQEGKFGFVTFTNAETVRTILDEENSHVIGDSVVWVKGY</sequence>
<evidence type="ECO:0000256" key="1">
    <source>
        <dbReference type="ARBA" id="ARBA00022723"/>
    </source>
</evidence>
<dbReference type="SUPFAM" id="SSF54928">
    <property type="entry name" value="RNA-binding domain, RBD"/>
    <property type="match status" value="1"/>
</dbReference>
<accession>A0ABM0VW87</accession>
<keyword evidence="5" id="KW-0238">DNA-binding</keyword>
<dbReference type="RefSeq" id="XP_010461984.1">
    <property type="nucleotide sequence ID" value="XM_010463682.1"/>
</dbReference>
<dbReference type="Proteomes" id="UP000694864">
    <property type="component" value="Chromosome 14"/>
</dbReference>
<keyword evidence="2" id="KW-0863">Zinc-finger</keyword>
<evidence type="ECO:0000256" key="2">
    <source>
        <dbReference type="ARBA" id="ARBA00022771"/>
    </source>
</evidence>
<organism evidence="9 10">
    <name type="scientific">Camelina sativa</name>
    <name type="common">False flax</name>
    <name type="synonym">Myagrum sativum</name>
    <dbReference type="NCBI Taxonomy" id="90675"/>
    <lineage>
        <taxon>Eukaryota</taxon>
        <taxon>Viridiplantae</taxon>
        <taxon>Streptophyta</taxon>
        <taxon>Embryophyta</taxon>
        <taxon>Tracheophyta</taxon>
        <taxon>Spermatophyta</taxon>
        <taxon>Magnoliopsida</taxon>
        <taxon>eudicotyledons</taxon>
        <taxon>Gunneridae</taxon>
        <taxon>Pentapetalae</taxon>
        <taxon>rosids</taxon>
        <taxon>malvids</taxon>
        <taxon>Brassicales</taxon>
        <taxon>Brassicaceae</taxon>
        <taxon>Camelineae</taxon>
        <taxon>Camelina</taxon>
    </lineage>
</organism>
<proteinExistence type="predicted"/>
<dbReference type="InterPro" id="IPR000504">
    <property type="entry name" value="RRM_dom"/>
</dbReference>
<evidence type="ECO:0000256" key="5">
    <source>
        <dbReference type="ARBA" id="ARBA00023125"/>
    </source>
</evidence>